<dbReference type="RefSeq" id="WP_386054902.1">
    <property type="nucleotide sequence ID" value="NZ_JBHTKH010000026.1"/>
</dbReference>
<sequence>MDAIDSRFAPFARLTLSNWRQFGEVEIDFHPNLTVLTGANGSGKSTLLNILGRHFNWSRAFSFAPIARKGVNVWSPGGSPFVRNTAPWIGQLTYGTGHMTNMSVPEGTPSERQQYEVSFDNGLQQVRGIYLTSHRAIPGNYAGISAIPALFSSPEQILEQFTTEVRTRWLGGYSGRTPTLALKESLISAAVFGEGNQSVEPNPTAQDIWVGFQEVLRSVMPASLGFQRLRIRMPDVLLETGSGDFIFEEASGGLSSIIEMSWQIFLRSRDKPDFVVLIDEPENHLHPSLQKEIIPSLLRAFPKVQFVVATHSPFVVTASPDSAVYVLDYDENRRVNSAKLDYANKAASAERTLTRVLGLESTTPRWAEEKFDSIIERYVSDSLTSEQLRSLRRELEENGLESEFPNAIISVTDDSPYRGDYR</sequence>
<dbReference type="Pfam" id="PF13476">
    <property type="entry name" value="AAA_23"/>
    <property type="match status" value="1"/>
</dbReference>
<accession>A0ABW3N1P2</accession>
<dbReference type="Proteomes" id="UP001597046">
    <property type="component" value="Unassembled WGS sequence"/>
</dbReference>
<evidence type="ECO:0000313" key="3">
    <source>
        <dbReference type="Proteomes" id="UP001597046"/>
    </source>
</evidence>
<dbReference type="Pfam" id="PF13304">
    <property type="entry name" value="AAA_21"/>
    <property type="match status" value="1"/>
</dbReference>
<protein>
    <submittedName>
        <fullName evidence="2">AAA family ATPase</fullName>
    </submittedName>
</protein>
<comment type="caution">
    <text evidence="2">The sequence shown here is derived from an EMBL/GenBank/DDBJ whole genome shotgun (WGS) entry which is preliminary data.</text>
</comment>
<dbReference type="PANTHER" id="PTHR43581:SF2">
    <property type="entry name" value="EXCINUCLEASE ATPASE SUBUNIT"/>
    <property type="match status" value="1"/>
</dbReference>
<feature type="domain" description="AAA+ ATPase" evidence="1">
    <location>
        <begin position="30"/>
        <end position="330"/>
    </location>
</feature>
<proteinExistence type="predicted"/>
<dbReference type="InterPro" id="IPR038729">
    <property type="entry name" value="Rad50/SbcC_AAA"/>
</dbReference>
<dbReference type="InterPro" id="IPR003593">
    <property type="entry name" value="AAA+_ATPase"/>
</dbReference>
<organism evidence="2 3">
    <name type="scientific">Terrabacter terrigena</name>
    <dbReference type="NCBI Taxonomy" id="574718"/>
    <lineage>
        <taxon>Bacteria</taxon>
        <taxon>Bacillati</taxon>
        <taxon>Actinomycetota</taxon>
        <taxon>Actinomycetes</taxon>
        <taxon>Micrococcales</taxon>
        <taxon>Intrasporangiaceae</taxon>
        <taxon>Terrabacter</taxon>
    </lineage>
</organism>
<gene>
    <name evidence="2" type="ORF">ACFQ2V_20895</name>
</gene>
<dbReference type="Gene3D" id="3.40.50.300">
    <property type="entry name" value="P-loop containing nucleotide triphosphate hydrolases"/>
    <property type="match status" value="2"/>
</dbReference>
<evidence type="ECO:0000259" key="1">
    <source>
        <dbReference type="SMART" id="SM00382"/>
    </source>
</evidence>
<dbReference type="InterPro" id="IPR003959">
    <property type="entry name" value="ATPase_AAA_core"/>
</dbReference>
<reference evidence="3" key="1">
    <citation type="journal article" date="2019" name="Int. J. Syst. Evol. Microbiol.">
        <title>The Global Catalogue of Microorganisms (GCM) 10K type strain sequencing project: providing services to taxonomists for standard genome sequencing and annotation.</title>
        <authorList>
            <consortium name="The Broad Institute Genomics Platform"/>
            <consortium name="The Broad Institute Genome Sequencing Center for Infectious Disease"/>
            <person name="Wu L."/>
            <person name="Ma J."/>
        </authorList>
    </citation>
    <scope>NUCLEOTIDE SEQUENCE [LARGE SCALE GENOMIC DNA]</scope>
    <source>
        <strain evidence="3">CCUG 57508</strain>
    </source>
</reference>
<dbReference type="PANTHER" id="PTHR43581">
    <property type="entry name" value="ATP/GTP PHOSPHATASE"/>
    <property type="match status" value="1"/>
</dbReference>
<keyword evidence="3" id="KW-1185">Reference proteome</keyword>
<dbReference type="EMBL" id="JBHTKH010000026">
    <property type="protein sequence ID" value="MFD1056771.1"/>
    <property type="molecule type" value="Genomic_DNA"/>
</dbReference>
<dbReference type="SUPFAM" id="SSF52540">
    <property type="entry name" value="P-loop containing nucleoside triphosphate hydrolases"/>
    <property type="match status" value="1"/>
</dbReference>
<dbReference type="SMART" id="SM00382">
    <property type="entry name" value="AAA"/>
    <property type="match status" value="1"/>
</dbReference>
<dbReference type="InterPro" id="IPR051396">
    <property type="entry name" value="Bact_Antivir_Def_Nuclease"/>
</dbReference>
<evidence type="ECO:0000313" key="2">
    <source>
        <dbReference type="EMBL" id="MFD1056771.1"/>
    </source>
</evidence>
<name>A0ABW3N1P2_9MICO</name>
<dbReference type="InterPro" id="IPR027417">
    <property type="entry name" value="P-loop_NTPase"/>
</dbReference>